<evidence type="ECO:0000313" key="7">
    <source>
        <dbReference type="Proteomes" id="UP000053372"/>
    </source>
</evidence>
<keyword evidence="7" id="KW-1185">Reference proteome</keyword>
<organism evidence="5 7">
    <name type="scientific">Mastigocoleus testarum BC008</name>
    <dbReference type="NCBI Taxonomy" id="371196"/>
    <lineage>
        <taxon>Bacteria</taxon>
        <taxon>Bacillati</taxon>
        <taxon>Cyanobacteriota</taxon>
        <taxon>Cyanophyceae</taxon>
        <taxon>Nostocales</taxon>
        <taxon>Hapalosiphonaceae</taxon>
        <taxon>Mastigocoleus</taxon>
    </lineage>
</organism>
<dbReference type="InterPro" id="IPR036061">
    <property type="entry name" value="CheW-like_dom_sf"/>
</dbReference>
<dbReference type="GO" id="GO:0005829">
    <property type="term" value="C:cytosol"/>
    <property type="evidence" value="ECO:0007669"/>
    <property type="project" value="TreeGrafter"/>
</dbReference>
<sequence length="235" mass="26868">MSTINAPSNIEHCWNVIGVTGDHSCPELSTHIHCRNCPVHSSAGRDLLERSPFENYRHEWTELFAQTGVGKHIDSNTLPTTETLTVMIFRLQQEWLALAVQVFQETTPPSVVHTIPHRSNQILRGLVNIRGELHLCISLSHLLNLQVTDITPQSINAVVYPRMLVMENTGNTWVFAVDEIYGIQRFHHNELRDPPKNMARANQTYSKGFFHWHSRIVSYLDDELLFTTLAKKVLP</sequence>
<protein>
    <recommendedName>
        <fullName evidence="2">Chemotaxis protein CheW</fullName>
    </recommendedName>
</protein>
<comment type="subcellular location">
    <subcellularLocation>
        <location evidence="1">Cytoplasm</location>
    </subcellularLocation>
</comment>
<dbReference type="GO" id="GO:0016301">
    <property type="term" value="F:kinase activity"/>
    <property type="evidence" value="ECO:0007669"/>
    <property type="project" value="UniProtKB-KW"/>
</dbReference>
<feature type="domain" description="CheW-like" evidence="4">
    <location>
        <begin position="83"/>
        <end position="231"/>
    </location>
</feature>
<evidence type="ECO:0000256" key="1">
    <source>
        <dbReference type="ARBA" id="ARBA00004496"/>
    </source>
</evidence>
<dbReference type="PROSITE" id="PS50851">
    <property type="entry name" value="CHEW"/>
    <property type="match status" value="1"/>
</dbReference>
<evidence type="ECO:0000256" key="3">
    <source>
        <dbReference type="ARBA" id="ARBA00022490"/>
    </source>
</evidence>
<dbReference type="InterPro" id="IPR039315">
    <property type="entry name" value="CheW"/>
</dbReference>
<dbReference type="SUPFAM" id="SSF50341">
    <property type="entry name" value="CheW-like"/>
    <property type="match status" value="1"/>
</dbReference>
<dbReference type="Gene3D" id="2.30.30.40">
    <property type="entry name" value="SH3 Domains"/>
    <property type="match status" value="1"/>
</dbReference>
<name>A0A0V7ZV15_9CYAN</name>
<reference evidence="5 7" key="1">
    <citation type="journal article" date="2015" name="Genome Announc.">
        <title>Draft Genome of the Euendolithic (true boring) Cyanobacterium Mastigocoleus testarum strain BC008.</title>
        <authorList>
            <person name="Guida B.S."/>
            <person name="Garcia-Pichel F."/>
        </authorList>
    </citation>
    <scope>NUCLEOTIDE SEQUENCE [LARGE SCALE GENOMIC DNA]</scope>
    <source>
        <strain evidence="5 7">BC008</strain>
    </source>
</reference>
<comment type="caution">
    <text evidence="5">The sequence shown here is derived from an EMBL/GenBank/DDBJ whole genome shotgun (WGS) entry which is preliminary data.</text>
</comment>
<keyword evidence="3" id="KW-0963">Cytoplasm</keyword>
<dbReference type="Pfam" id="PF01584">
    <property type="entry name" value="CheW"/>
    <property type="match status" value="1"/>
</dbReference>
<keyword evidence="5" id="KW-0808">Transferase</keyword>
<dbReference type="PANTHER" id="PTHR22617:SF45">
    <property type="entry name" value="CHEMOTAXIS PROTEIN CHEW"/>
    <property type="match status" value="1"/>
</dbReference>
<gene>
    <name evidence="5" type="ORF">BC008_00660</name>
    <name evidence="6" type="ORF">BC008_00725</name>
</gene>
<evidence type="ECO:0000313" key="5">
    <source>
        <dbReference type="EMBL" id="KST68302.1"/>
    </source>
</evidence>
<dbReference type="GO" id="GO:0006935">
    <property type="term" value="P:chemotaxis"/>
    <property type="evidence" value="ECO:0007669"/>
    <property type="project" value="InterPro"/>
</dbReference>
<dbReference type="Proteomes" id="UP000053372">
    <property type="component" value="Unassembled WGS sequence"/>
</dbReference>
<dbReference type="EMBL" id="LMTZ01000068">
    <property type="protein sequence ID" value="KST68302.1"/>
    <property type="molecule type" value="Genomic_DNA"/>
</dbReference>
<evidence type="ECO:0000259" key="4">
    <source>
        <dbReference type="PROSITE" id="PS50851"/>
    </source>
</evidence>
<dbReference type="RefSeq" id="WP_027844975.1">
    <property type="nucleotide sequence ID" value="NZ_LMTZ01000067.1"/>
</dbReference>
<dbReference type="Gene3D" id="2.40.50.180">
    <property type="entry name" value="CheA-289, Domain 4"/>
    <property type="match status" value="1"/>
</dbReference>
<evidence type="ECO:0000256" key="2">
    <source>
        <dbReference type="ARBA" id="ARBA00021483"/>
    </source>
</evidence>
<keyword evidence="5" id="KW-0418">Kinase</keyword>
<evidence type="ECO:0000313" key="6">
    <source>
        <dbReference type="EMBL" id="KST68314.1"/>
    </source>
</evidence>
<proteinExistence type="predicted"/>
<dbReference type="EMBL" id="LMTZ01000067">
    <property type="protein sequence ID" value="KST68314.1"/>
    <property type="molecule type" value="Genomic_DNA"/>
</dbReference>
<dbReference type="PANTHER" id="PTHR22617">
    <property type="entry name" value="CHEMOTAXIS SENSOR HISTIDINE KINASE-RELATED"/>
    <property type="match status" value="1"/>
</dbReference>
<dbReference type="AlphaFoldDB" id="A0A0V7ZV15"/>
<accession>A0A0V7ZV15</accession>
<dbReference type="OrthoDB" id="21516at2"/>
<dbReference type="InterPro" id="IPR002545">
    <property type="entry name" value="CheW-lke_dom"/>
</dbReference>
<dbReference type="GO" id="GO:0007165">
    <property type="term" value="P:signal transduction"/>
    <property type="evidence" value="ECO:0007669"/>
    <property type="project" value="InterPro"/>
</dbReference>